<feature type="region of interest" description="Disordered" evidence="1">
    <location>
        <begin position="67"/>
        <end position="103"/>
    </location>
</feature>
<dbReference type="InterPro" id="IPR037763">
    <property type="entry name" value="C1orf162"/>
</dbReference>
<keyword evidence="2" id="KW-1133">Transmembrane helix</keyword>
<accession>L8HZ25</accession>
<reference evidence="3 4" key="1">
    <citation type="journal article" date="2012" name="Nat. Genet.">
        <title>The yak genome and adaptation to life at high altitude.</title>
        <authorList>
            <person name="Qiu Q."/>
            <person name="Zhang G."/>
            <person name="Ma T."/>
            <person name="Qian W."/>
            <person name="Wang J."/>
            <person name="Ye Z."/>
            <person name="Cao C."/>
            <person name="Hu Q."/>
            <person name="Kim J."/>
            <person name="Larkin D.M."/>
            <person name="Auvil L."/>
            <person name="Capitanu B."/>
            <person name="Ma J."/>
            <person name="Lewin H.A."/>
            <person name="Qian X."/>
            <person name="Lang Y."/>
            <person name="Zhou R."/>
            <person name="Wang L."/>
            <person name="Wang K."/>
            <person name="Xia J."/>
            <person name="Liao S."/>
            <person name="Pan S."/>
            <person name="Lu X."/>
            <person name="Hou H."/>
            <person name="Wang Y."/>
            <person name="Zang X."/>
            <person name="Yin Y."/>
            <person name="Ma H."/>
            <person name="Zhang J."/>
            <person name="Wang Z."/>
            <person name="Zhang Y."/>
            <person name="Zhang D."/>
            <person name="Yonezawa T."/>
            <person name="Hasegawa M."/>
            <person name="Zhong Y."/>
            <person name="Liu W."/>
            <person name="Zhang Y."/>
            <person name="Huang Z."/>
            <person name="Zhang S."/>
            <person name="Long R."/>
            <person name="Yang H."/>
            <person name="Wang J."/>
            <person name="Lenstra J.A."/>
            <person name="Cooper D.N."/>
            <person name="Wu Y."/>
            <person name="Wang J."/>
            <person name="Shi P."/>
            <person name="Wang J."/>
            <person name="Liu J."/>
        </authorList>
    </citation>
    <scope>NUCLEOTIDE SEQUENCE [LARGE SCALE GENOMIC DNA]</scope>
    <source>
        <strain evidence="4">yakQH1</strain>
    </source>
</reference>
<dbReference type="EMBL" id="JH882501">
    <property type="protein sequence ID" value="ELR49131.1"/>
    <property type="molecule type" value="Genomic_DNA"/>
</dbReference>
<gene>
    <name evidence="3" type="ORF">M91_07487</name>
</gene>
<evidence type="ECO:0000313" key="4">
    <source>
        <dbReference type="Proteomes" id="UP000011080"/>
    </source>
</evidence>
<feature type="non-terminal residue" evidence="3">
    <location>
        <position position="148"/>
    </location>
</feature>
<evidence type="ECO:0000256" key="1">
    <source>
        <dbReference type="SAM" id="MobiDB-lite"/>
    </source>
</evidence>
<feature type="non-terminal residue" evidence="3">
    <location>
        <position position="1"/>
    </location>
</feature>
<sequence>TEGPGTHPSTASAVTSAPCLSGHPSKEHLVLAFFAGVILTLLLMAFVFLIIKSCRKYQGLEPLHFSPGPLHPPPFPPPAPPPLPCHSSPQTLDPPSDHPAKLSSSEEVLTYASMIFKAPEENSDHLTKSVQNAVHLDPVVYAQVKVTN</sequence>
<evidence type="ECO:0000256" key="2">
    <source>
        <dbReference type="SAM" id="Phobius"/>
    </source>
</evidence>
<dbReference type="STRING" id="72004.ENSBMUP00000012430"/>
<feature type="compositionally biased region" description="Pro residues" evidence="1">
    <location>
        <begin position="69"/>
        <end position="84"/>
    </location>
</feature>
<dbReference type="PANTHER" id="PTHR37997:SF1">
    <property type="entry name" value="TRANSMEMBRANE PROTEIN C1ORF162"/>
    <property type="match status" value="1"/>
</dbReference>
<dbReference type="AlphaFoldDB" id="L8HZ25"/>
<organism evidence="3 4">
    <name type="scientific">Bos mutus</name>
    <name type="common">wild yak</name>
    <dbReference type="NCBI Taxonomy" id="72004"/>
    <lineage>
        <taxon>Eukaryota</taxon>
        <taxon>Metazoa</taxon>
        <taxon>Chordata</taxon>
        <taxon>Craniata</taxon>
        <taxon>Vertebrata</taxon>
        <taxon>Euteleostomi</taxon>
        <taxon>Mammalia</taxon>
        <taxon>Eutheria</taxon>
        <taxon>Laurasiatheria</taxon>
        <taxon>Artiodactyla</taxon>
        <taxon>Ruminantia</taxon>
        <taxon>Pecora</taxon>
        <taxon>Bovidae</taxon>
        <taxon>Bovinae</taxon>
        <taxon>Bos</taxon>
    </lineage>
</organism>
<keyword evidence="2" id="KW-0472">Membrane</keyword>
<protein>
    <submittedName>
        <fullName evidence="3">Uncharacterized protein</fullName>
    </submittedName>
</protein>
<dbReference type="PANTHER" id="PTHR37997">
    <property type="entry name" value="TRANSMEMBRANE PROTEIN C1ORF162"/>
    <property type="match status" value="1"/>
</dbReference>
<dbReference type="Proteomes" id="UP000011080">
    <property type="component" value="Unassembled WGS sequence"/>
</dbReference>
<evidence type="ECO:0000313" key="3">
    <source>
        <dbReference type="EMBL" id="ELR49131.1"/>
    </source>
</evidence>
<name>L8HZ25_9CETA</name>
<feature type="transmembrane region" description="Helical" evidence="2">
    <location>
        <begin position="30"/>
        <end position="51"/>
    </location>
</feature>
<keyword evidence="2" id="KW-0812">Transmembrane</keyword>
<proteinExistence type="predicted"/>